<evidence type="ECO:0000313" key="2">
    <source>
        <dbReference type="EMBL" id="KKN41719.1"/>
    </source>
</evidence>
<feature type="domain" description="KTSC" evidence="1">
    <location>
        <begin position="53"/>
        <end position="111"/>
    </location>
</feature>
<organism evidence="2">
    <name type="scientific">marine sediment metagenome</name>
    <dbReference type="NCBI Taxonomy" id="412755"/>
    <lineage>
        <taxon>unclassified sequences</taxon>
        <taxon>metagenomes</taxon>
        <taxon>ecological metagenomes</taxon>
    </lineage>
</organism>
<gene>
    <name evidence="2" type="ORF">LCGC14_0720370</name>
</gene>
<dbReference type="AlphaFoldDB" id="A0A0F9QGR1"/>
<sequence>MARRIKPYLRGGKGRFVSSTVIVPITRKEQQYLHKEVRVGRLENRSYPIKPVSSSNLAEMGYLKTAPEAGRVYVGFLSGKSAVYYDVPFIVFEEFYYAHSKGTFFYRFIRQGGYRWNYV</sequence>
<dbReference type="InterPro" id="IPR025309">
    <property type="entry name" value="KTSC_dom"/>
</dbReference>
<evidence type="ECO:0000259" key="1">
    <source>
        <dbReference type="Pfam" id="PF13619"/>
    </source>
</evidence>
<proteinExistence type="predicted"/>
<dbReference type="EMBL" id="LAZR01001629">
    <property type="protein sequence ID" value="KKN41719.1"/>
    <property type="molecule type" value="Genomic_DNA"/>
</dbReference>
<name>A0A0F9QGR1_9ZZZZ</name>
<dbReference type="Pfam" id="PF13619">
    <property type="entry name" value="KTSC"/>
    <property type="match status" value="1"/>
</dbReference>
<comment type="caution">
    <text evidence="2">The sequence shown here is derived from an EMBL/GenBank/DDBJ whole genome shotgun (WGS) entry which is preliminary data.</text>
</comment>
<accession>A0A0F9QGR1</accession>
<reference evidence="2" key="1">
    <citation type="journal article" date="2015" name="Nature">
        <title>Complex archaea that bridge the gap between prokaryotes and eukaryotes.</title>
        <authorList>
            <person name="Spang A."/>
            <person name="Saw J.H."/>
            <person name="Jorgensen S.L."/>
            <person name="Zaremba-Niedzwiedzka K."/>
            <person name="Martijn J."/>
            <person name="Lind A.E."/>
            <person name="van Eijk R."/>
            <person name="Schleper C."/>
            <person name="Guy L."/>
            <person name="Ettema T.J."/>
        </authorList>
    </citation>
    <scope>NUCLEOTIDE SEQUENCE</scope>
</reference>
<protein>
    <recommendedName>
        <fullName evidence="1">KTSC domain-containing protein</fullName>
    </recommendedName>
</protein>